<reference evidence="2 3" key="1">
    <citation type="submission" date="2019-03" db="EMBL/GenBank/DDBJ databases">
        <title>Deep-cultivation of Planctomycetes and their phenomic and genomic characterization uncovers novel biology.</title>
        <authorList>
            <person name="Wiegand S."/>
            <person name="Jogler M."/>
            <person name="Boedeker C."/>
            <person name="Pinto D."/>
            <person name="Vollmers J."/>
            <person name="Rivas-Marin E."/>
            <person name="Kohn T."/>
            <person name="Peeters S.H."/>
            <person name="Heuer A."/>
            <person name="Rast P."/>
            <person name="Oberbeckmann S."/>
            <person name="Bunk B."/>
            <person name="Jeske O."/>
            <person name="Meyerdierks A."/>
            <person name="Storesund J.E."/>
            <person name="Kallscheuer N."/>
            <person name="Luecker S."/>
            <person name="Lage O.M."/>
            <person name="Pohl T."/>
            <person name="Merkel B.J."/>
            <person name="Hornburger P."/>
            <person name="Mueller R.-W."/>
            <person name="Bruemmer F."/>
            <person name="Labrenz M."/>
            <person name="Spormann A.M."/>
            <person name="Op den Camp H."/>
            <person name="Overmann J."/>
            <person name="Amann R."/>
            <person name="Jetten M.S.M."/>
            <person name="Mascher T."/>
            <person name="Medema M.H."/>
            <person name="Devos D.P."/>
            <person name="Kaster A.-K."/>
            <person name="Ovreas L."/>
            <person name="Rohde M."/>
            <person name="Galperin M.Y."/>
            <person name="Jogler C."/>
        </authorList>
    </citation>
    <scope>NUCLEOTIDE SEQUENCE [LARGE SCALE GENOMIC DNA]</scope>
    <source>
        <strain evidence="2 3">Enr17</strain>
    </source>
</reference>
<dbReference type="KEGG" id="gfm:Enr17x_04760"/>
<organism evidence="2 3">
    <name type="scientific">Gimesia fumaroli</name>
    <dbReference type="NCBI Taxonomy" id="2527976"/>
    <lineage>
        <taxon>Bacteria</taxon>
        <taxon>Pseudomonadati</taxon>
        <taxon>Planctomycetota</taxon>
        <taxon>Planctomycetia</taxon>
        <taxon>Planctomycetales</taxon>
        <taxon>Planctomycetaceae</taxon>
        <taxon>Gimesia</taxon>
    </lineage>
</organism>
<dbReference type="InterPro" id="IPR006674">
    <property type="entry name" value="HD_domain"/>
</dbReference>
<dbReference type="GO" id="GO:0008782">
    <property type="term" value="F:adenosylhomocysteine nucleosidase activity"/>
    <property type="evidence" value="ECO:0007669"/>
    <property type="project" value="TreeGrafter"/>
</dbReference>
<dbReference type="SUPFAM" id="SSF52540">
    <property type="entry name" value="P-loop containing nucleoside triphosphate hydrolases"/>
    <property type="match status" value="1"/>
</dbReference>
<dbReference type="PANTHER" id="PTHR46832">
    <property type="entry name" value="5'-METHYLTHIOADENOSINE/S-ADENOSYLHOMOCYSTEINE NUCLEOSIDASE"/>
    <property type="match status" value="1"/>
</dbReference>
<dbReference type="Pfam" id="PF01048">
    <property type="entry name" value="PNP_UDP_1"/>
    <property type="match status" value="1"/>
</dbReference>
<dbReference type="PANTHER" id="PTHR46832:SF1">
    <property type="entry name" value="5'-METHYLTHIOADENOSINE_S-ADENOSYLHOMOCYSTEINE NUCLEOSIDASE"/>
    <property type="match status" value="1"/>
</dbReference>
<feature type="domain" description="AAA+ ATPase" evidence="1">
    <location>
        <begin position="400"/>
        <end position="543"/>
    </location>
</feature>
<evidence type="ECO:0000313" key="2">
    <source>
        <dbReference type="EMBL" id="QDV48464.1"/>
    </source>
</evidence>
<dbReference type="Pfam" id="PF13023">
    <property type="entry name" value="HD_3"/>
    <property type="match status" value="1"/>
</dbReference>
<dbReference type="Gene3D" id="3.40.50.1580">
    <property type="entry name" value="Nucleoside phosphorylase domain"/>
    <property type="match status" value="1"/>
</dbReference>
<dbReference type="SUPFAM" id="SSF53167">
    <property type="entry name" value="Purine and uridine phosphorylases"/>
    <property type="match status" value="1"/>
</dbReference>
<dbReference type="InterPro" id="IPR000845">
    <property type="entry name" value="Nucleoside_phosphorylase_d"/>
</dbReference>
<dbReference type="EMBL" id="CP037452">
    <property type="protein sequence ID" value="QDV48464.1"/>
    <property type="molecule type" value="Genomic_DNA"/>
</dbReference>
<dbReference type="Proteomes" id="UP000318313">
    <property type="component" value="Chromosome"/>
</dbReference>
<accession>A0A518I5S3</accession>
<name>A0A518I5S3_9PLAN</name>
<gene>
    <name evidence="2" type="ORF">Enr17x_04760</name>
</gene>
<dbReference type="InterPro" id="IPR003593">
    <property type="entry name" value="AAA+_ATPase"/>
</dbReference>
<dbReference type="Gene3D" id="1.10.3210.10">
    <property type="entry name" value="Hypothetical protein af1432"/>
    <property type="match status" value="1"/>
</dbReference>
<dbReference type="Gene3D" id="3.40.50.300">
    <property type="entry name" value="P-loop containing nucleotide triphosphate hydrolases"/>
    <property type="match status" value="1"/>
</dbReference>
<dbReference type="AlphaFoldDB" id="A0A518I5S3"/>
<dbReference type="GO" id="GO:0019284">
    <property type="term" value="P:L-methionine salvage from S-adenosylmethionine"/>
    <property type="evidence" value="ECO:0007669"/>
    <property type="project" value="TreeGrafter"/>
</dbReference>
<evidence type="ECO:0000259" key="1">
    <source>
        <dbReference type="SMART" id="SM00382"/>
    </source>
</evidence>
<keyword evidence="3" id="KW-1185">Reference proteome</keyword>
<proteinExistence type="predicted"/>
<protein>
    <submittedName>
        <fullName evidence="2">5'-methylthioadenosine/S-adenosylhomocysteine nucleosidase</fullName>
    </submittedName>
</protein>
<dbReference type="InterPro" id="IPR035994">
    <property type="entry name" value="Nucleoside_phosphorylase_sf"/>
</dbReference>
<dbReference type="GO" id="GO:0005829">
    <property type="term" value="C:cytosol"/>
    <property type="evidence" value="ECO:0007669"/>
    <property type="project" value="TreeGrafter"/>
</dbReference>
<evidence type="ECO:0000313" key="3">
    <source>
        <dbReference type="Proteomes" id="UP000318313"/>
    </source>
</evidence>
<dbReference type="SUPFAM" id="SSF109604">
    <property type="entry name" value="HD-domain/PDEase-like"/>
    <property type="match status" value="1"/>
</dbReference>
<dbReference type="GO" id="GO:0009116">
    <property type="term" value="P:nucleoside metabolic process"/>
    <property type="evidence" value="ECO:0007669"/>
    <property type="project" value="InterPro"/>
</dbReference>
<sequence length="1225" mass="140995">MEIFESRRNKRGLQPKMEYKLNKMGRDQGRPVDVIILTITSDEKDAVINHFRPDDTVVDRDESKKALHHYWYGQIDDIDGDRWGILIAMVGSMGATVSALDTQDLLSEFRPKWLVLCGISGGVVEPSLMLGDIYLSTRIHDFSVTKKLQGENPHVIQGGGEMSNWAVSIAEGIDIYEDRLRDWSAPQTIKCERPTIDVPTTPDLEMFYASSLQERQRAFEVLTQQLNENRTRPMVRHGAIYSNNTLAKDTELLHLWKEHGADAWAVEMEAAGVRTAVSRFSETEFICVKGISDIVGIKRTEAWKHYACHTAASFTYHMIKGGLLREKVSPILPPSWMDSLPQHLVPLLKMSDVDFTKAARVLSAMLMSCARPSTDLKKIIKKQRDEDKCTELWQKIRDDDNFQLAIYGVPGSGKTTLLTLLSLLAHRDSANGSKFSVEYINLHHFDEHVNNSVDEIKKRLSKDIGDRIKLANGKPIYLFVDGFDQHPRERHQGIQSYFRNEIRDKGVRVLGIGLLDHNEGKRTIADDDMKEVPANQIGTYLLLESLSLQRSISLQNLFLRYQTCLAKTDGRSVLNSDKLTLRLKKSELKRIDLFRLNVLASATTPVKKGFSAALKEFLTERVNDTIQNNNEHTADEVLRLISKNIFLNVVAKNPLPDIPFNISCWGLLFGQPIVRSYLIAMHVISVLVEIGEALPNDERTWIDNDEQKAHDCWKESGLAGKLFNAEENTFCKQFLGHQEQKQVLRAIKAIVARHNKNDAFELSHLCYLLGRLLRHQPESMKILSKLHNEYINYEHGYIADQLDKAEFYRIQMLQWTILISEISASLDNERGQYIRQYILQIRDTSWRRIANGFITQYYGDVYFDHGFMHSLESYQDELMSYRFTLDQIVPRIERMIEGDEKPYSLFDVDLATVCSLANSRQEILEQPNFDQRKCRNRARGIVELCCNNNKKIRHRSVWPFLRMTQRFLRSDRKTTAFSFITKLYELKYDTPRAGWPEMLTLRGRIESVADHTFSTMILAEMLLPEERPIELSEEEEYSKADIVRKLLIHDISEAITGDRPSISEQQEADGQYRLEEKNVAGMLSHLSTLSGVSGFGDLLMRWERCEDRHTTNAKIANFLDKVDALFQMVVYGKRYSDQRNSNWTAFYEKLFADVQTAAGDHPFLLKLMYTCTEWAKWEWESPNDYLQHEDMFDGYMKYYPGFGKRGKPIPLEAGIPKADIWGEAN</sequence>
<dbReference type="GO" id="GO:0008930">
    <property type="term" value="F:methylthioadenosine nucleosidase activity"/>
    <property type="evidence" value="ECO:0007669"/>
    <property type="project" value="TreeGrafter"/>
</dbReference>
<dbReference type="OrthoDB" id="218950at2"/>
<dbReference type="SMART" id="SM00382">
    <property type="entry name" value="AAA"/>
    <property type="match status" value="1"/>
</dbReference>
<dbReference type="InterPro" id="IPR027417">
    <property type="entry name" value="P-loop_NTPase"/>
</dbReference>